<reference evidence="1 2" key="1">
    <citation type="submission" date="2012-12" db="EMBL/GenBank/DDBJ databases">
        <authorList>
            <person name="Weinstock G."/>
            <person name="Sodergren E."/>
            <person name="Lobos E.A."/>
            <person name="Fulton L."/>
            <person name="Fulton R."/>
            <person name="Courtney L."/>
            <person name="Fronick C."/>
            <person name="O'Laughlin M."/>
            <person name="Godfrey J."/>
            <person name="Wilson R.M."/>
            <person name="Miner T."/>
            <person name="Farmer C."/>
            <person name="Delehaunty K."/>
            <person name="Cordes M."/>
            <person name="Minx P."/>
            <person name="Tomlinson C."/>
            <person name="Chen J."/>
            <person name="Wollam A."/>
            <person name="Pepin K.H."/>
            <person name="Bhonagiri V."/>
            <person name="Zhang X."/>
            <person name="Suruliraj S."/>
            <person name="Antonio M."/>
            <person name="Secka O."/>
            <person name="Thomas J."/>
            <person name="Warren W."/>
            <person name="Mitreva M."/>
            <person name="Mardis E.R."/>
            <person name="Wilson R.K."/>
        </authorList>
    </citation>
    <scope>NUCLEOTIDE SEQUENCE [LARGE SCALE GENOMIC DNA]</scope>
    <source>
        <strain evidence="1 2">GAM265BSii</strain>
    </source>
</reference>
<accession>M3PXL5</accession>
<protein>
    <submittedName>
        <fullName evidence="1">Uncharacterized protein</fullName>
    </submittedName>
</protein>
<evidence type="ECO:0000313" key="1">
    <source>
        <dbReference type="EMBL" id="EMH29668.1"/>
    </source>
</evidence>
<dbReference type="HOGENOM" id="CLU_3234509_0_0_7"/>
<name>M3PXL5_HELPX</name>
<evidence type="ECO:0000313" key="2">
    <source>
        <dbReference type="Proteomes" id="UP000011872"/>
    </source>
</evidence>
<dbReference type="PATRIC" id="fig|1159049.3.peg.475"/>
<organism evidence="1 2">
    <name type="scientific">Helicobacter pylori GAM265BSii</name>
    <dbReference type="NCBI Taxonomy" id="1159049"/>
    <lineage>
        <taxon>Bacteria</taxon>
        <taxon>Pseudomonadati</taxon>
        <taxon>Campylobacterota</taxon>
        <taxon>Epsilonproteobacteria</taxon>
        <taxon>Campylobacterales</taxon>
        <taxon>Helicobacteraceae</taxon>
        <taxon>Helicobacter</taxon>
    </lineage>
</organism>
<dbReference type="AlphaFoldDB" id="M3PXL5"/>
<dbReference type="EMBL" id="APDY01000033">
    <property type="protein sequence ID" value="EMH29668.1"/>
    <property type="molecule type" value="Genomic_DNA"/>
</dbReference>
<proteinExistence type="predicted"/>
<sequence length="43" mass="5092">MSLNQKIAPISTPFISPFFLLREIIAQIFVKNWFEKNQLKVLK</sequence>
<gene>
    <name evidence="1" type="ORF">HMPREF1421_00510</name>
</gene>
<dbReference type="Proteomes" id="UP000011872">
    <property type="component" value="Unassembled WGS sequence"/>
</dbReference>
<comment type="caution">
    <text evidence="1">The sequence shown here is derived from an EMBL/GenBank/DDBJ whole genome shotgun (WGS) entry which is preliminary data.</text>
</comment>